<dbReference type="InterPro" id="IPR036962">
    <property type="entry name" value="Glyco_hydro_3_N_sf"/>
</dbReference>
<keyword evidence="8" id="KW-0472">Membrane</keyword>
<evidence type="ECO:0000256" key="1">
    <source>
        <dbReference type="ARBA" id="ARBA00000448"/>
    </source>
</evidence>
<gene>
    <name evidence="10" type="ORF">CYMTET_9070</name>
</gene>
<dbReference type="GO" id="GO:0008422">
    <property type="term" value="F:beta-glucosidase activity"/>
    <property type="evidence" value="ECO:0007669"/>
    <property type="project" value="UniProtKB-EC"/>
</dbReference>
<dbReference type="InterPro" id="IPR026891">
    <property type="entry name" value="Fn3-like"/>
</dbReference>
<feature type="domain" description="Fibronectin type III-like" evidence="9">
    <location>
        <begin position="708"/>
        <end position="777"/>
    </location>
</feature>
<evidence type="ECO:0000313" key="11">
    <source>
        <dbReference type="Proteomes" id="UP001190700"/>
    </source>
</evidence>
<dbReference type="InterPro" id="IPR001764">
    <property type="entry name" value="Glyco_hydro_3_N"/>
</dbReference>
<dbReference type="InterPro" id="IPR036881">
    <property type="entry name" value="Glyco_hydro_3_C_sf"/>
</dbReference>
<proteinExistence type="inferred from homology"/>
<dbReference type="PANTHER" id="PTHR30620:SF16">
    <property type="entry name" value="LYSOSOMAL BETA GLUCOSIDASE"/>
    <property type="match status" value="1"/>
</dbReference>
<dbReference type="Pfam" id="PF14310">
    <property type="entry name" value="Fn3-like"/>
    <property type="match status" value="1"/>
</dbReference>
<dbReference type="EC" id="3.2.1.21" evidence="3"/>
<evidence type="ECO:0000256" key="8">
    <source>
        <dbReference type="SAM" id="Phobius"/>
    </source>
</evidence>
<comment type="similarity">
    <text evidence="2">Belongs to the glycosyl hydrolase 3 family.</text>
</comment>
<evidence type="ECO:0000256" key="5">
    <source>
        <dbReference type="ARBA" id="ARBA00022801"/>
    </source>
</evidence>
<dbReference type="Gene3D" id="3.20.20.300">
    <property type="entry name" value="Glycoside hydrolase, family 3, N-terminal domain"/>
    <property type="match status" value="1"/>
</dbReference>
<evidence type="ECO:0000259" key="9">
    <source>
        <dbReference type="SMART" id="SM01217"/>
    </source>
</evidence>
<dbReference type="PANTHER" id="PTHR30620">
    <property type="entry name" value="PERIPLASMIC BETA-GLUCOSIDASE-RELATED"/>
    <property type="match status" value="1"/>
</dbReference>
<keyword evidence="11" id="KW-1185">Reference proteome</keyword>
<dbReference type="InterPro" id="IPR013783">
    <property type="entry name" value="Ig-like_fold"/>
</dbReference>
<sequence length="957" mass="106182">MLLVYNSFSEAKSATHHYSQWRGLEHSVEDFIQHEERKFEGKAMHSVSMGEMWVFEIAKNLTLKQKIGQLMQLDITQALHPGTYEIDQEKLESLVEEWGPGSWLNSPFSGGPIGDATGTGPKLAGWNVTQWQQITDTIQKAYVKAGIKIPMVYGIDSVHGAVYVHGATIFPQQINAGAAFNRGLAHKMGRVTAKDTRMAGMHWAFSPILGIATQPLWPRVFETFGEDPHLASQLGVAMIQGLQGTRTGDTINTKVEVAACMKHFVGYSNPRTGHDRSPEWIPDRMLYQYYVPSFAAAVQQGHVATAMESYNELNGVPMVSSKQYLQELLRKDLRFEGMLVTDWEEIRNLHQWHQTASSFKEAVRIAMDRTSIDMSMVPNDTSFAELLLELVNEGVISEDRVDVSLGRVLHLKAKLGLIQDPELMVQEAEEALEEEKISENVVGSDEDRSLAMHMARESSVTRSSSLARARSLSYLSGGWTLHWQGATTDASFTHGATLKDAIEQRSADPATKFSMVHHPGCDAVSEECAPEELKAAVDAAAEAAYTVVCLGEPNYAEKPGNIDDLAMSGGQLQLLRALKETDTKLVLLLIEGRPRLLHGVADGVPAVLHGFLPGPEGGHAVSDIIFGAVNPSGRMPISYPRSAGQMPLQYWHAPTEDEAKFEFEFGDGLSYTTFEYTDVHLSKEKIRPGEAATVTLNVKNTGTVTGKEVVLLYIRDEYRSTTPEVRMLKHFKKLELEPGQTRNVSFTVTCDDLAFVDTRMEWVIEPGNFTLYVGQPKDGYPHTELKLLLHVPGTGFHTEIDTMDDGNIPWPMWGLEPGEVLPEDDLDPEDEDYDYDYEEALMKDEIIGLEVIAVLLIIGGITCVIIALWACKEKMDLQRQIMYPRVQYQNFEDIQLEDPPEVEAPVRAAEVARDSEDSIVRSLDFDVAADDAEAGPSTSRGDPEIGDGDLELTATRI</sequence>
<dbReference type="FunFam" id="2.60.40.10:FF:000495">
    <property type="entry name" value="Periplasmic beta-glucosidase"/>
    <property type="match status" value="1"/>
</dbReference>
<keyword evidence="6" id="KW-0326">Glycosidase</keyword>
<protein>
    <recommendedName>
        <fullName evidence="3">beta-glucosidase</fullName>
        <ecNumber evidence="3">3.2.1.21</ecNumber>
    </recommendedName>
</protein>
<organism evidence="10 11">
    <name type="scientific">Cymbomonas tetramitiformis</name>
    <dbReference type="NCBI Taxonomy" id="36881"/>
    <lineage>
        <taxon>Eukaryota</taxon>
        <taxon>Viridiplantae</taxon>
        <taxon>Chlorophyta</taxon>
        <taxon>Pyramimonadophyceae</taxon>
        <taxon>Pyramimonadales</taxon>
        <taxon>Pyramimonadaceae</taxon>
        <taxon>Cymbomonas</taxon>
    </lineage>
</organism>
<evidence type="ECO:0000256" key="3">
    <source>
        <dbReference type="ARBA" id="ARBA00012744"/>
    </source>
</evidence>
<feature type="transmembrane region" description="Helical" evidence="8">
    <location>
        <begin position="851"/>
        <end position="871"/>
    </location>
</feature>
<comment type="catalytic activity">
    <reaction evidence="1">
        <text>Hydrolysis of terminal, non-reducing beta-D-glucosyl residues with release of beta-D-glucose.</text>
        <dbReference type="EC" id="3.2.1.21"/>
    </reaction>
</comment>
<dbReference type="GO" id="GO:0009251">
    <property type="term" value="P:glucan catabolic process"/>
    <property type="evidence" value="ECO:0007669"/>
    <property type="project" value="TreeGrafter"/>
</dbReference>
<evidence type="ECO:0000256" key="4">
    <source>
        <dbReference type="ARBA" id="ARBA00022729"/>
    </source>
</evidence>
<dbReference type="Gene3D" id="3.40.50.1700">
    <property type="entry name" value="Glycoside hydrolase family 3 C-terminal domain"/>
    <property type="match status" value="1"/>
</dbReference>
<dbReference type="Pfam" id="PF01915">
    <property type="entry name" value="Glyco_hydro_3_C"/>
    <property type="match status" value="1"/>
</dbReference>
<evidence type="ECO:0000256" key="7">
    <source>
        <dbReference type="SAM" id="MobiDB-lite"/>
    </source>
</evidence>
<dbReference type="EMBL" id="LGRX02002964">
    <property type="protein sequence ID" value="KAK3283222.1"/>
    <property type="molecule type" value="Genomic_DNA"/>
</dbReference>
<dbReference type="InterPro" id="IPR002772">
    <property type="entry name" value="Glyco_hydro_3_C"/>
</dbReference>
<feature type="region of interest" description="Disordered" evidence="7">
    <location>
        <begin position="927"/>
        <end position="957"/>
    </location>
</feature>
<evidence type="ECO:0000313" key="10">
    <source>
        <dbReference type="EMBL" id="KAK3283222.1"/>
    </source>
</evidence>
<name>A0AAE0GS38_9CHLO</name>
<evidence type="ECO:0000256" key="2">
    <source>
        <dbReference type="ARBA" id="ARBA00005336"/>
    </source>
</evidence>
<dbReference type="InterPro" id="IPR017853">
    <property type="entry name" value="GH"/>
</dbReference>
<dbReference type="InterPro" id="IPR051915">
    <property type="entry name" value="Cellulose_Degrad_GH3"/>
</dbReference>
<accession>A0AAE0GS38</accession>
<evidence type="ECO:0000256" key="6">
    <source>
        <dbReference type="ARBA" id="ARBA00023295"/>
    </source>
</evidence>
<dbReference type="PRINTS" id="PR00133">
    <property type="entry name" value="GLHYDRLASE3"/>
</dbReference>
<dbReference type="Pfam" id="PF00933">
    <property type="entry name" value="Glyco_hydro_3"/>
    <property type="match status" value="1"/>
</dbReference>
<dbReference type="SUPFAM" id="SSF51445">
    <property type="entry name" value="(Trans)glycosidases"/>
    <property type="match status" value="1"/>
</dbReference>
<dbReference type="FunFam" id="3.20.20.300:FF:000007">
    <property type="entry name" value="Lysosomal beta glucosidase"/>
    <property type="match status" value="1"/>
</dbReference>
<dbReference type="AlphaFoldDB" id="A0AAE0GS38"/>
<dbReference type="Proteomes" id="UP001190700">
    <property type="component" value="Unassembled WGS sequence"/>
</dbReference>
<dbReference type="SMART" id="SM01217">
    <property type="entry name" value="Fn3_like"/>
    <property type="match status" value="1"/>
</dbReference>
<dbReference type="SUPFAM" id="SSF52279">
    <property type="entry name" value="Beta-D-glucan exohydrolase, C-terminal domain"/>
    <property type="match status" value="1"/>
</dbReference>
<comment type="caution">
    <text evidence="10">The sequence shown here is derived from an EMBL/GenBank/DDBJ whole genome shotgun (WGS) entry which is preliminary data.</text>
</comment>
<reference evidence="10 11" key="1">
    <citation type="journal article" date="2015" name="Genome Biol. Evol.">
        <title>Comparative Genomics of a Bacterivorous Green Alga Reveals Evolutionary Causalities and Consequences of Phago-Mixotrophic Mode of Nutrition.</title>
        <authorList>
            <person name="Burns J.A."/>
            <person name="Paasch A."/>
            <person name="Narechania A."/>
            <person name="Kim E."/>
        </authorList>
    </citation>
    <scope>NUCLEOTIDE SEQUENCE [LARGE SCALE GENOMIC DNA]</scope>
    <source>
        <strain evidence="10 11">PLY_AMNH</strain>
    </source>
</reference>
<keyword evidence="4" id="KW-0732">Signal</keyword>
<keyword evidence="5" id="KW-0378">Hydrolase</keyword>
<keyword evidence="8" id="KW-0812">Transmembrane</keyword>
<keyword evidence="8" id="KW-1133">Transmembrane helix</keyword>
<dbReference type="Gene3D" id="2.60.40.10">
    <property type="entry name" value="Immunoglobulins"/>
    <property type="match status" value="1"/>
</dbReference>